<name>A0ABS4G6E1_9CLOT</name>
<dbReference type="PIRSF" id="PIRSF005956">
    <property type="entry name" value="BtpA"/>
    <property type="match status" value="1"/>
</dbReference>
<comment type="caution">
    <text evidence="2">The sequence shown here is derived from an EMBL/GenBank/DDBJ whole genome shotgun (WGS) entry which is preliminary data.</text>
</comment>
<dbReference type="PANTHER" id="PTHR21381">
    <property type="entry name" value="ZGC:162297"/>
    <property type="match status" value="1"/>
</dbReference>
<protein>
    <submittedName>
        <fullName evidence="2">Membrane complex biogenesis BtpA family protein</fullName>
    </submittedName>
</protein>
<dbReference type="InterPro" id="IPR013785">
    <property type="entry name" value="Aldolase_TIM"/>
</dbReference>
<dbReference type="PANTHER" id="PTHR21381:SF3">
    <property type="entry name" value="SGC REGION PROTEIN SGCQ-RELATED"/>
    <property type="match status" value="1"/>
</dbReference>
<dbReference type="SUPFAM" id="SSF51366">
    <property type="entry name" value="Ribulose-phoshate binding barrel"/>
    <property type="match status" value="1"/>
</dbReference>
<dbReference type="NCBIfam" id="TIGR00259">
    <property type="entry name" value="thylakoid_BtpA"/>
    <property type="match status" value="1"/>
</dbReference>
<organism evidence="2 3">
    <name type="scientific">Youngiibacter multivorans</name>
    <dbReference type="NCBI Taxonomy" id="937251"/>
    <lineage>
        <taxon>Bacteria</taxon>
        <taxon>Bacillati</taxon>
        <taxon>Bacillota</taxon>
        <taxon>Clostridia</taxon>
        <taxon>Eubacteriales</taxon>
        <taxon>Clostridiaceae</taxon>
        <taxon>Youngiibacter</taxon>
    </lineage>
</organism>
<reference evidence="2 3" key="1">
    <citation type="submission" date="2021-03" db="EMBL/GenBank/DDBJ databases">
        <title>Genomic Encyclopedia of Type Strains, Phase IV (KMG-IV): sequencing the most valuable type-strain genomes for metagenomic binning, comparative biology and taxonomic classification.</title>
        <authorList>
            <person name="Goeker M."/>
        </authorList>
    </citation>
    <scope>NUCLEOTIDE SEQUENCE [LARGE SCALE GENOMIC DNA]</scope>
    <source>
        <strain evidence="2 3">DSM 6139</strain>
    </source>
</reference>
<evidence type="ECO:0000313" key="2">
    <source>
        <dbReference type="EMBL" id="MBP1920118.1"/>
    </source>
</evidence>
<evidence type="ECO:0000313" key="3">
    <source>
        <dbReference type="Proteomes" id="UP001519271"/>
    </source>
</evidence>
<evidence type="ECO:0000256" key="1">
    <source>
        <dbReference type="ARBA" id="ARBA00006007"/>
    </source>
</evidence>
<dbReference type="RefSeq" id="WP_209460296.1">
    <property type="nucleotide sequence ID" value="NZ_JAGGKC010000024.1"/>
</dbReference>
<dbReference type="InterPro" id="IPR005137">
    <property type="entry name" value="BtpA"/>
</dbReference>
<gene>
    <name evidence="2" type="ORF">J2Z34_002616</name>
</gene>
<dbReference type="Gene3D" id="3.20.20.70">
    <property type="entry name" value="Aldolase class I"/>
    <property type="match status" value="1"/>
</dbReference>
<dbReference type="EMBL" id="JAGGKC010000024">
    <property type="protein sequence ID" value="MBP1920118.1"/>
    <property type="molecule type" value="Genomic_DNA"/>
</dbReference>
<dbReference type="CDD" id="cd04722">
    <property type="entry name" value="TIM_phosphate_binding"/>
    <property type="match status" value="1"/>
</dbReference>
<keyword evidence="3" id="KW-1185">Reference proteome</keyword>
<accession>A0ABS4G6E1</accession>
<comment type="similarity">
    <text evidence="1">Belongs to the BtpA family.</text>
</comment>
<sequence length="264" mass="28184">MAKLDFSKKPVIGMVHCLPLPGTMKFKDNMEEIFTQAINDAVTLEKAGVDAIIVENMGDDPFGIELDTAQAIALAAISTRVRDKVSLPIGIDAAMNDYKTSLSIAKAIGADFVRIPVFVDTVEFYGGIITPCAREAMNFRKSINAEDVMIFADIQVKHTHMVLPTVSIEDSASAAISCGADAIIVTGTHIGKETPMEIIKRVKAISSIPVVIGSGVKPANIKEQLKVADAAIIGSSLKVGGKLENPISFDLTKEVIDAKNQESE</sequence>
<dbReference type="InterPro" id="IPR011060">
    <property type="entry name" value="RibuloseP-bd_barrel"/>
</dbReference>
<dbReference type="Pfam" id="PF03437">
    <property type="entry name" value="BtpA"/>
    <property type="match status" value="1"/>
</dbReference>
<proteinExistence type="inferred from homology"/>
<dbReference type="Proteomes" id="UP001519271">
    <property type="component" value="Unassembled WGS sequence"/>
</dbReference>